<name>A0A7W8A9F8_9ACTN</name>
<keyword evidence="2" id="KW-1185">Reference proteome</keyword>
<protein>
    <submittedName>
        <fullName evidence="1">Uncharacterized protein</fullName>
    </submittedName>
</protein>
<dbReference type="EMBL" id="JACHIN010000012">
    <property type="protein sequence ID" value="MBB5082048.1"/>
    <property type="molecule type" value="Genomic_DNA"/>
</dbReference>
<dbReference type="Proteomes" id="UP000568380">
    <property type="component" value="Unassembled WGS sequence"/>
</dbReference>
<dbReference type="InterPro" id="IPR046036">
    <property type="entry name" value="DUF5994"/>
</dbReference>
<accession>A0A7W8A9F8</accession>
<dbReference type="AlphaFoldDB" id="A0A7W8A9F8"/>
<evidence type="ECO:0000313" key="1">
    <source>
        <dbReference type="EMBL" id="MBB5082048.1"/>
    </source>
</evidence>
<evidence type="ECO:0000313" key="2">
    <source>
        <dbReference type="Proteomes" id="UP000568380"/>
    </source>
</evidence>
<proteinExistence type="predicted"/>
<gene>
    <name evidence="1" type="ORF">HNR40_007543</name>
</gene>
<comment type="caution">
    <text evidence="1">The sequence shown here is derived from an EMBL/GenBank/DDBJ whole genome shotgun (WGS) entry which is preliminary data.</text>
</comment>
<sequence>MPSRRAVVDGAWWPQSRDAATELPGLIAAVDQRLGRTTLLVGLYENAWTHIPDRIPAPGRHVRVGRYRDADPHVVVLFFAAVEPVALLLIPPNTAAVPAETALMRTARHTADLTDDDLLALTCLPTAV</sequence>
<organism evidence="1 2">
    <name type="scientific">Nonomuraea endophytica</name>
    <dbReference type="NCBI Taxonomy" id="714136"/>
    <lineage>
        <taxon>Bacteria</taxon>
        <taxon>Bacillati</taxon>
        <taxon>Actinomycetota</taxon>
        <taxon>Actinomycetes</taxon>
        <taxon>Streptosporangiales</taxon>
        <taxon>Streptosporangiaceae</taxon>
        <taxon>Nonomuraea</taxon>
    </lineage>
</organism>
<reference evidence="1 2" key="1">
    <citation type="submission" date="2020-08" db="EMBL/GenBank/DDBJ databases">
        <title>Genomic Encyclopedia of Type Strains, Phase IV (KMG-IV): sequencing the most valuable type-strain genomes for metagenomic binning, comparative biology and taxonomic classification.</title>
        <authorList>
            <person name="Goeker M."/>
        </authorList>
    </citation>
    <scope>NUCLEOTIDE SEQUENCE [LARGE SCALE GENOMIC DNA]</scope>
    <source>
        <strain evidence="1 2">DSM 45385</strain>
    </source>
</reference>
<dbReference type="Pfam" id="PF19457">
    <property type="entry name" value="DUF5994"/>
    <property type="match status" value="1"/>
</dbReference>